<dbReference type="PATRIC" id="fig|1121439.3.peg.2077"/>
<dbReference type="NCBIfam" id="NF038143">
    <property type="entry name" value="HYxxLL"/>
    <property type="match status" value="1"/>
</dbReference>
<keyword evidence="3" id="KW-1185">Reference proteome</keyword>
<dbReference type="RefSeq" id="WP_020887414.1">
    <property type="nucleotide sequence ID" value="NZ_ATHI01000027.1"/>
</dbReference>
<dbReference type="Proteomes" id="UP000014975">
    <property type="component" value="Unassembled WGS sequence"/>
</dbReference>
<feature type="transmembrane region" description="Helical" evidence="1">
    <location>
        <begin position="33"/>
        <end position="49"/>
    </location>
</feature>
<evidence type="ECO:0000256" key="1">
    <source>
        <dbReference type="SAM" id="Phobius"/>
    </source>
</evidence>
<gene>
    <name evidence="2" type="ORF">dsat_0717</name>
</gene>
<protein>
    <submittedName>
        <fullName evidence="2">Uncharacterized protein</fullName>
    </submittedName>
</protein>
<organism evidence="2 3">
    <name type="scientific">Alkalidesulfovibrio alkalitolerans DSM 16529</name>
    <dbReference type="NCBI Taxonomy" id="1121439"/>
    <lineage>
        <taxon>Bacteria</taxon>
        <taxon>Pseudomonadati</taxon>
        <taxon>Thermodesulfobacteriota</taxon>
        <taxon>Desulfovibrionia</taxon>
        <taxon>Desulfovibrionales</taxon>
        <taxon>Desulfovibrionaceae</taxon>
        <taxon>Alkalidesulfovibrio</taxon>
    </lineage>
</organism>
<dbReference type="OrthoDB" id="1808662at2"/>
<accession>S7T7A5</accession>
<keyword evidence="1" id="KW-0472">Membrane</keyword>
<name>S7T7A5_9BACT</name>
<evidence type="ECO:0000313" key="2">
    <source>
        <dbReference type="EMBL" id="EPR32365.1"/>
    </source>
</evidence>
<keyword evidence="1" id="KW-0812">Transmembrane</keyword>
<dbReference type="AlphaFoldDB" id="S7T7A5"/>
<evidence type="ECO:0000313" key="3">
    <source>
        <dbReference type="Proteomes" id="UP000014975"/>
    </source>
</evidence>
<reference evidence="2 3" key="1">
    <citation type="journal article" date="2013" name="Genome Announc.">
        <title>Draft genome sequences for three mercury-methylating, sulfate-reducing bacteria.</title>
        <authorList>
            <person name="Brown S.D."/>
            <person name="Hurt R.A.Jr."/>
            <person name="Gilmour C.C."/>
            <person name="Elias D.A."/>
        </authorList>
    </citation>
    <scope>NUCLEOTIDE SEQUENCE [LARGE SCALE GENOMIC DNA]</scope>
    <source>
        <strain evidence="2 3">DSM 16529</strain>
    </source>
</reference>
<dbReference type="EMBL" id="ATHI01000027">
    <property type="protein sequence ID" value="EPR32365.1"/>
    <property type="molecule type" value="Genomic_DNA"/>
</dbReference>
<sequence length="198" mass="22933">MQNDLDTKFELLRMNAEHFAYDLGKSVIIKPKASIWIIFMPIFFVFYAQKLQKYKKDIQDFARGYQFTKTLALGAAREEKITGEPAEIFFADPPKEVGTPEIWEVVRAVQREEVDILRRHYLKLMDKDGETHADLVRAAYTTAGAYRSFLNRLHKAEEAVNEAVLTHLQTTPEARATTKAIEKRAEEMRLQEMDTIFS</sequence>
<dbReference type="eggNOG" id="ENOG50335E3">
    <property type="taxonomic scope" value="Bacteria"/>
</dbReference>
<comment type="caution">
    <text evidence="2">The sequence shown here is derived from an EMBL/GenBank/DDBJ whole genome shotgun (WGS) entry which is preliminary data.</text>
</comment>
<proteinExistence type="predicted"/>
<keyword evidence="1" id="KW-1133">Transmembrane helix</keyword>